<dbReference type="SUPFAM" id="SSF55073">
    <property type="entry name" value="Nucleotide cyclase"/>
    <property type="match status" value="1"/>
</dbReference>
<evidence type="ECO:0000313" key="5">
    <source>
        <dbReference type="EMBL" id="SHJ96244.1"/>
    </source>
</evidence>
<organism evidence="5 6">
    <name type="scientific">Desulfatibacillum alkenivorans DSM 16219</name>
    <dbReference type="NCBI Taxonomy" id="1121393"/>
    <lineage>
        <taxon>Bacteria</taxon>
        <taxon>Pseudomonadati</taxon>
        <taxon>Thermodesulfobacteriota</taxon>
        <taxon>Desulfobacteria</taxon>
        <taxon>Desulfobacterales</taxon>
        <taxon>Desulfatibacillaceae</taxon>
        <taxon>Desulfatibacillum</taxon>
    </lineage>
</organism>
<dbReference type="RefSeq" id="WP_073476490.1">
    <property type="nucleotide sequence ID" value="NZ_FQZU01000015.1"/>
</dbReference>
<keyword evidence="1" id="KW-0547">Nucleotide-binding</keyword>
<feature type="domain" description="GGDEF" evidence="4">
    <location>
        <begin position="52"/>
        <end position="187"/>
    </location>
</feature>
<dbReference type="SUPFAM" id="SSF48371">
    <property type="entry name" value="ARM repeat"/>
    <property type="match status" value="1"/>
</dbReference>
<feature type="region of interest" description="Disordered" evidence="3">
    <location>
        <begin position="983"/>
        <end position="1019"/>
    </location>
</feature>
<protein>
    <submittedName>
        <fullName evidence="5">Diguanylate cyclase (GGDEF) domain-containing protein</fullName>
    </submittedName>
</protein>
<dbReference type="PROSITE" id="PS50887">
    <property type="entry name" value="GGDEF"/>
    <property type="match status" value="1"/>
</dbReference>
<dbReference type="InterPro" id="IPR029787">
    <property type="entry name" value="Nucleotide_cyclase"/>
</dbReference>
<dbReference type="InterPro" id="IPR016024">
    <property type="entry name" value="ARM-type_fold"/>
</dbReference>
<accession>A0A1M6NL10</accession>
<dbReference type="InterPro" id="IPR011989">
    <property type="entry name" value="ARM-like"/>
</dbReference>
<dbReference type="Gene3D" id="3.30.70.270">
    <property type="match status" value="1"/>
</dbReference>
<dbReference type="PANTHER" id="PTHR16305">
    <property type="entry name" value="TESTICULAR SOLUBLE ADENYLYL CYCLASE"/>
    <property type="match status" value="1"/>
</dbReference>
<gene>
    <name evidence="5" type="ORF">SAMN02745216_02615</name>
</gene>
<dbReference type="GO" id="GO:0005524">
    <property type="term" value="F:ATP binding"/>
    <property type="evidence" value="ECO:0007669"/>
    <property type="project" value="UniProtKB-KW"/>
</dbReference>
<name>A0A1M6NL10_9BACT</name>
<dbReference type="SMART" id="SM00267">
    <property type="entry name" value="GGDEF"/>
    <property type="match status" value="1"/>
</dbReference>
<dbReference type="GO" id="GO:0004016">
    <property type="term" value="F:adenylate cyclase activity"/>
    <property type="evidence" value="ECO:0007669"/>
    <property type="project" value="TreeGrafter"/>
</dbReference>
<dbReference type="OrthoDB" id="5509512at2"/>
<evidence type="ECO:0000256" key="2">
    <source>
        <dbReference type="ARBA" id="ARBA00022840"/>
    </source>
</evidence>
<dbReference type="EMBL" id="FQZU01000015">
    <property type="protein sequence ID" value="SHJ96244.1"/>
    <property type="molecule type" value="Genomic_DNA"/>
</dbReference>
<evidence type="ECO:0000313" key="6">
    <source>
        <dbReference type="Proteomes" id="UP000183994"/>
    </source>
</evidence>
<dbReference type="Pfam" id="PF00990">
    <property type="entry name" value="GGDEF"/>
    <property type="match status" value="1"/>
</dbReference>
<dbReference type="InterPro" id="IPR041664">
    <property type="entry name" value="AAA_16"/>
</dbReference>
<dbReference type="SUPFAM" id="SSF52540">
    <property type="entry name" value="P-loop containing nucleoside triphosphate hydrolases"/>
    <property type="match status" value="1"/>
</dbReference>
<feature type="compositionally biased region" description="Acidic residues" evidence="3">
    <location>
        <begin position="989"/>
        <end position="1019"/>
    </location>
</feature>
<keyword evidence="6" id="KW-1185">Reference proteome</keyword>
<evidence type="ECO:0000256" key="1">
    <source>
        <dbReference type="ARBA" id="ARBA00022741"/>
    </source>
</evidence>
<sequence>MEELADLVFFLENSGKDPTSMIFDDELTGLRNRRFIKNHLEFRVQWGDLKARPTSMVFVDIDNLDQINDALGRDLGTAVLKHLAELVKQAAPEGSTAARYGADEFVILLPGEPKKTAVTIGRKLISAVHGAPYISEDATLEIPFTISVSITTAPEDAESDKTFVERALTALKMAKDLGGDRAINAAEISPENEAAESMLHKDAAKNAGRKSQLAQVSQALKRFGKRESQLVLVEGGPGMGKTSFLDTINTQLAKTKVARIRLAGVTQELFRPYYLVSNLVQELLYRRKDKGGEVLANLDPTALCALSSAFVPSGDMRIHTRQAADVDLGDETQKREHVFNAMASIIPKLIENKPLIVLVDDLHLVDEASLLIFKHLIAQKSLPLFLCGSGPDALQADGEHGPLWRFVQSVIEMAPLETIHLTPLSPQEIEAHFNKLYPGVRLPEQLCEDIAQVSQGNPLFFNGIMFKLVFDEKIRRADGHWVVDPIEEDYLPRSMDEIISQKVASLDQESQALLDRASAFGDRVTLSLLTGSSEMDEAAVLDFLDNAAAQGLVSATFHMNDENIRFLGNQVRQVIYGKIGQEEKERLHENIGDYQEELYKKRLMPSPAILAYHYQRSANLEKAKLYEQIQAQQNEMIFNPDEAESYSGRTPEWDDDAQAPDQPLAPEHYPLAAKVIRALLIAIRNTKLYPTGSDLTANAVNKFKEVLETVLVHTPRLTIVLEKDVIYANGDALEIPEIKTVSEAFSGFMGTMDLKSIAFSHGATLAELVRLVEGISEVDPKNIHKRFWKEFSVENRLRRVQVKQVTYTQVSGEDQQASGAPSKETELGGEEQVLAAKVVKTLLSSASKLKLYPASGPVAQESIEEVMKILKVFLDKHEVMTLAGVDQSLLLNGNKVDARVFDKLSPFMLKFLESASLKSVTFYQKASKKELTVFLANVGKQPQDGTADEFWANVGMDNKLSTIYFNISVYDVLADQIALQAAGEGQGGQEEEEEVEEPLELESDEGDLEMPPESEEQDISLEPTVENIRDLFLKGNEKGVARVLEVLFYKYSEKEEGQREQVLETCRDLLNAPELSPEPRFAPLLVDPLLAVLPAEGDAQLLENMASLLYDTAANFVRIGEYSLATWIFGHFARRREAMEMEDPEGIIPEALTRQPEGDMALTLMADVASGEGFRQQSAFALIGGMGDSGVRLLLNIIKDTDDVRTRQIAASQLEKIGYQAVEKLKQELVNENSGKRKARIVEVIDTATTDLKTELTFLLADSNTSVRKAGFALAERLNAPYVVDILSNLLDDERPEIATEAVVCLGKTAAPGSAGIIVKQMDVNKAPELLEACCQALGRLADPEAIVPLSKILSYKKTLFSKKEYAASVRAAAAFALAGIPHKLAKGALAAYADDPEPRVREAAQKVLGASQD</sequence>
<dbReference type="Pfam" id="PF13191">
    <property type="entry name" value="AAA_16"/>
    <property type="match status" value="1"/>
</dbReference>
<dbReference type="Gene3D" id="3.40.50.300">
    <property type="entry name" value="P-loop containing nucleotide triphosphate hydrolases"/>
    <property type="match status" value="1"/>
</dbReference>
<dbReference type="InterPro" id="IPR027417">
    <property type="entry name" value="P-loop_NTPase"/>
</dbReference>
<evidence type="ECO:0000256" key="3">
    <source>
        <dbReference type="SAM" id="MobiDB-lite"/>
    </source>
</evidence>
<evidence type="ECO:0000259" key="4">
    <source>
        <dbReference type="PROSITE" id="PS50887"/>
    </source>
</evidence>
<reference evidence="6" key="1">
    <citation type="submission" date="2016-11" db="EMBL/GenBank/DDBJ databases">
        <authorList>
            <person name="Varghese N."/>
            <person name="Submissions S."/>
        </authorList>
    </citation>
    <scope>NUCLEOTIDE SEQUENCE [LARGE SCALE GENOMIC DNA]</scope>
    <source>
        <strain evidence="6">DSM 16219</strain>
    </source>
</reference>
<dbReference type="InterPro" id="IPR000160">
    <property type="entry name" value="GGDEF_dom"/>
</dbReference>
<dbReference type="CDD" id="cd01949">
    <property type="entry name" value="GGDEF"/>
    <property type="match status" value="1"/>
</dbReference>
<dbReference type="SMART" id="SM00567">
    <property type="entry name" value="EZ_HEAT"/>
    <property type="match status" value="3"/>
</dbReference>
<dbReference type="PANTHER" id="PTHR16305:SF28">
    <property type="entry name" value="GUANYLATE CYCLASE DOMAIN-CONTAINING PROTEIN"/>
    <property type="match status" value="1"/>
</dbReference>
<dbReference type="Proteomes" id="UP000183994">
    <property type="component" value="Unassembled WGS sequence"/>
</dbReference>
<dbReference type="InterPro" id="IPR004155">
    <property type="entry name" value="PBS_lyase_HEAT"/>
</dbReference>
<dbReference type="Gene3D" id="1.25.10.10">
    <property type="entry name" value="Leucine-rich Repeat Variant"/>
    <property type="match status" value="1"/>
</dbReference>
<dbReference type="InterPro" id="IPR043128">
    <property type="entry name" value="Rev_trsase/Diguanyl_cyclase"/>
</dbReference>
<proteinExistence type="predicted"/>
<dbReference type="STRING" id="1121393.SAMN02745216_02615"/>
<keyword evidence="2" id="KW-0067">ATP-binding</keyword>
<dbReference type="NCBIfam" id="TIGR00254">
    <property type="entry name" value="GGDEF"/>
    <property type="match status" value="1"/>
</dbReference>
<dbReference type="GO" id="GO:0005737">
    <property type="term" value="C:cytoplasm"/>
    <property type="evidence" value="ECO:0007669"/>
    <property type="project" value="TreeGrafter"/>
</dbReference>